<gene>
    <name evidence="1" type="ORF">NS319_14790</name>
</gene>
<protein>
    <submittedName>
        <fullName evidence="1">Uncharacterized protein</fullName>
    </submittedName>
</protein>
<dbReference type="EMBL" id="LDTD01000117">
    <property type="protein sequence ID" value="KTT68250.1"/>
    <property type="molecule type" value="Genomic_DNA"/>
</dbReference>
<dbReference type="AlphaFoldDB" id="A0A147HTM8"/>
<dbReference type="Proteomes" id="UP000072867">
    <property type="component" value="Unassembled WGS sequence"/>
</dbReference>
<evidence type="ECO:0000313" key="1">
    <source>
        <dbReference type="EMBL" id="KTT68250.1"/>
    </source>
</evidence>
<evidence type="ECO:0000313" key="2">
    <source>
        <dbReference type="Proteomes" id="UP000072867"/>
    </source>
</evidence>
<name>A0A147HTM8_9SPHN</name>
<sequence>MAARAIDRDVPLDQLTNDEVDRLIAAILKADWKLYLPTDIAERLLATGHVEWGQTPALNPEAHGAHVTASYRLTDEYFGQQGDQHMHGLYPVGTETVLCHTGTSPNSPLNARALAGAWNWLVDLAKADREASHG</sequence>
<proteinExistence type="predicted"/>
<organism evidence="1 2">
    <name type="scientific">Sphingomonas sanguinis</name>
    <dbReference type="NCBI Taxonomy" id="33051"/>
    <lineage>
        <taxon>Bacteria</taxon>
        <taxon>Pseudomonadati</taxon>
        <taxon>Pseudomonadota</taxon>
        <taxon>Alphaproteobacteria</taxon>
        <taxon>Sphingomonadales</taxon>
        <taxon>Sphingomonadaceae</taxon>
        <taxon>Sphingomonas</taxon>
    </lineage>
</organism>
<comment type="caution">
    <text evidence="1">The sequence shown here is derived from an EMBL/GenBank/DDBJ whole genome shotgun (WGS) entry which is preliminary data.</text>
</comment>
<reference evidence="1 2" key="1">
    <citation type="journal article" date="2016" name="Front. Microbiol.">
        <title>Genomic Resource of Rice Seed Associated Bacteria.</title>
        <authorList>
            <person name="Midha S."/>
            <person name="Bansal K."/>
            <person name="Sharma S."/>
            <person name="Kumar N."/>
            <person name="Patil P.P."/>
            <person name="Chaudhry V."/>
            <person name="Patil P.B."/>
        </authorList>
    </citation>
    <scope>NUCLEOTIDE SEQUENCE [LARGE SCALE GENOMIC DNA]</scope>
    <source>
        <strain evidence="1 2">NS319</strain>
    </source>
</reference>
<dbReference type="PATRIC" id="fig|33051.3.peg.370"/>
<accession>A0A147HTM8</accession>